<dbReference type="RefSeq" id="WP_221219547.1">
    <property type="nucleotide sequence ID" value="NZ_JACHWU010000003.1"/>
</dbReference>
<comment type="caution">
    <text evidence="3">The sequence shown here is derived from an EMBL/GenBank/DDBJ whole genome shotgun (WGS) entry which is preliminary data.</text>
</comment>
<dbReference type="InterPro" id="IPR001466">
    <property type="entry name" value="Beta-lactam-related"/>
</dbReference>
<keyword evidence="1" id="KW-0378">Hydrolase</keyword>
<reference evidence="3 4" key="1">
    <citation type="submission" date="2020-08" db="EMBL/GenBank/DDBJ databases">
        <title>Genomic Encyclopedia of Type Strains, Phase III (KMG-III): the genomes of soil and plant-associated and newly described type strains.</title>
        <authorList>
            <person name="Whitman W."/>
        </authorList>
    </citation>
    <scope>NUCLEOTIDE SEQUENCE [LARGE SCALE GENOMIC DNA]</scope>
    <source>
        <strain evidence="3 4">CECT 8577</strain>
    </source>
</reference>
<dbReference type="GO" id="GO:0016787">
    <property type="term" value="F:hydrolase activity"/>
    <property type="evidence" value="ECO:0007669"/>
    <property type="project" value="UniProtKB-KW"/>
</dbReference>
<keyword evidence="4" id="KW-1185">Reference proteome</keyword>
<dbReference type="Gene3D" id="3.40.710.10">
    <property type="entry name" value="DD-peptidase/beta-lactamase superfamily"/>
    <property type="match status" value="1"/>
</dbReference>
<dbReference type="EMBL" id="JACHWU010000003">
    <property type="protein sequence ID" value="MBB3052222.1"/>
    <property type="molecule type" value="Genomic_DNA"/>
</dbReference>
<evidence type="ECO:0000259" key="2">
    <source>
        <dbReference type="Pfam" id="PF00144"/>
    </source>
</evidence>
<dbReference type="InterPro" id="IPR050789">
    <property type="entry name" value="Diverse_Enzym_Activities"/>
</dbReference>
<evidence type="ECO:0000313" key="3">
    <source>
        <dbReference type="EMBL" id="MBB3052222.1"/>
    </source>
</evidence>
<dbReference type="SUPFAM" id="SSF56601">
    <property type="entry name" value="beta-lactamase/transpeptidase-like"/>
    <property type="match status" value="1"/>
</dbReference>
<dbReference type="PANTHER" id="PTHR43283">
    <property type="entry name" value="BETA-LACTAMASE-RELATED"/>
    <property type="match status" value="1"/>
</dbReference>
<dbReference type="InterPro" id="IPR012338">
    <property type="entry name" value="Beta-lactam/transpept-like"/>
</dbReference>
<gene>
    <name evidence="3" type="ORF">FHS23_003251</name>
</gene>
<dbReference type="Pfam" id="PF00144">
    <property type="entry name" value="Beta-lactamase"/>
    <property type="match status" value="1"/>
</dbReference>
<proteinExistence type="predicted"/>
<feature type="domain" description="Beta-lactamase-related" evidence="2">
    <location>
        <begin position="58"/>
        <end position="311"/>
    </location>
</feature>
<dbReference type="Proteomes" id="UP000550714">
    <property type="component" value="Unassembled WGS sequence"/>
</dbReference>
<name>A0A839S4B6_9PSEU</name>
<organism evidence="3 4">
    <name type="scientific">Prauserella isguenensis</name>
    <dbReference type="NCBI Taxonomy" id="1470180"/>
    <lineage>
        <taxon>Bacteria</taxon>
        <taxon>Bacillati</taxon>
        <taxon>Actinomycetota</taxon>
        <taxon>Actinomycetes</taxon>
        <taxon>Pseudonocardiales</taxon>
        <taxon>Pseudonocardiaceae</taxon>
        <taxon>Prauserella</taxon>
    </lineage>
</organism>
<dbReference type="AlphaFoldDB" id="A0A839S4B6"/>
<dbReference type="PANTHER" id="PTHR43283:SF11">
    <property type="entry name" value="BETA-LACTAMASE-RELATED DOMAIN-CONTAINING PROTEIN"/>
    <property type="match status" value="1"/>
</dbReference>
<evidence type="ECO:0000313" key="4">
    <source>
        <dbReference type="Proteomes" id="UP000550714"/>
    </source>
</evidence>
<protein>
    <submittedName>
        <fullName evidence="3">CubicO group peptidase (Beta-lactamase class C family)</fullName>
    </submittedName>
</protein>
<evidence type="ECO:0000256" key="1">
    <source>
        <dbReference type="ARBA" id="ARBA00022801"/>
    </source>
</evidence>
<accession>A0A839S4B6</accession>
<sequence length="330" mass="36009">MHEAVRQAERRTTPGIEDIAAFHAAQVADLSHREVLGPLLPGNGASGAVSFRGRIATTWGESTRPEMCFSLTKTVLAVLAGVAFDRGMIPDADTPVADTADLPVRIGPRVTWTHLLQQTSGWAGELWGKPADVDAQSLRDGGSAAYAEPGVEWAYNDVRVNLLALALTVLWRRPLDDVARTELFGPLGFSDTWSWHGYRNSLVVVDGVELPVVSGGAHWGGGLWASAVDLVRLGELILARGSWYGERLVSPEWIDESWRPCPANPDYGFLWWLNDRRTVFPEAPSSGRCARGCGNRHLLWVDPDRELVVVSHWSDSAGSLVRDVSDAITV</sequence>